<dbReference type="Proteomes" id="UP000800094">
    <property type="component" value="Unassembled WGS sequence"/>
</dbReference>
<reference evidence="1" key="1">
    <citation type="journal article" date="2020" name="Stud. Mycol.">
        <title>101 Dothideomycetes genomes: a test case for predicting lifestyles and emergence of pathogens.</title>
        <authorList>
            <person name="Haridas S."/>
            <person name="Albert R."/>
            <person name="Binder M."/>
            <person name="Bloem J."/>
            <person name="Labutti K."/>
            <person name="Salamov A."/>
            <person name="Andreopoulos B."/>
            <person name="Baker S."/>
            <person name="Barry K."/>
            <person name="Bills G."/>
            <person name="Bluhm B."/>
            <person name="Cannon C."/>
            <person name="Castanera R."/>
            <person name="Culley D."/>
            <person name="Daum C."/>
            <person name="Ezra D."/>
            <person name="Gonzalez J."/>
            <person name="Henrissat B."/>
            <person name="Kuo A."/>
            <person name="Liang C."/>
            <person name="Lipzen A."/>
            <person name="Lutzoni F."/>
            <person name="Magnuson J."/>
            <person name="Mondo S."/>
            <person name="Nolan M."/>
            <person name="Ohm R."/>
            <person name="Pangilinan J."/>
            <person name="Park H.-J."/>
            <person name="Ramirez L."/>
            <person name="Alfaro M."/>
            <person name="Sun H."/>
            <person name="Tritt A."/>
            <person name="Yoshinaga Y."/>
            <person name="Zwiers L.-H."/>
            <person name="Turgeon B."/>
            <person name="Goodwin S."/>
            <person name="Spatafora J."/>
            <person name="Crous P."/>
            <person name="Grigoriev I."/>
        </authorList>
    </citation>
    <scope>NUCLEOTIDE SEQUENCE</scope>
    <source>
        <strain evidence="1">CBS 122368</strain>
    </source>
</reference>
<accession>A0A6A6IJE1</accession>
<keyword evidence="2" id="KW-1185">Reference proteome</keyword>
<proteinExistence type="predicted"/>
<dbReference type="RefSeq" id="XP_033685301.1">
    <property type="nucleotide sequence ID" value="XM_033821755.1"/>
</dbReference>
<dbReference type="AlphaFoldDB" id="A0A6A6IJE1"/>
<dbReference type="EMBL" id="ML987194">
    <property type="protein sequence ID" value="KAF2250297.1"/>
    <property type="molecule type" value="Genomic_DNA"/>
</dbReference>
<protein>
    <submittedName>
        <fullName evidence="1">Uncharacterized protein</fullName>
    </submittedName>
</protein>
<evidence type="ECO:0000313" key="2">
    <source>
        <dbReference type="Proteomes" id="UP000800094"/>
    </source>
</evidence>
<evidence type="ECO:0000313" key="1">
    <source>
        <dbReference type="EMBL" id="KAF2250297.1"/>
    </source>
</evidence>
<gene>
    <name evidence="1" type="ORF">BU26DRAFT_299197</name>
</gene>
<name>A0A6A6IJE1_9PLEO</name>
<dbReference type="GeneID" id="54575085"/>
<sequence>MRSGPGSILWTRYRYSLPAFYVHLNLSHDLIRNSVKGARTTIVQRNRALLQLPRTLFNQRLNFYSRAQSRFLAIETLLRLALSVASQMRTTTASVYRMRKLQVYVRLL</sequence>
<organism evidence="1 2">
    <name type="scientific">Trematosphaeria pertusa</name>
    <dbReference type="NCBI Taxonomy" id="390896"/>
    <lineage>
        <taxon>Eukaryota</taxon>
        <taxon>Fungi</taxon>
        <taxon>Dikarya</taxon>
        <taxon>Ascomycota</taxon>
        <taxon>Pezizomycotina</taxon>
        <taxon>Dothideomycetes</taxon>
        <taxon>Pleosporomycetidae</taxon>
        <taxon>Pleosporales</taxon>
        <taxon>Massarineae</taxon>
        <taxon>Trematosphaeriaceae</taxon>
        <taxon>Trematosphaeria</taxon>
    </lineage>
</organism>